<feature type="transmembrane region" description="Helical" evidence="1">
    <location>
        <begin position="91"/>
        <end position="111"/>
    </location>
</feature>
<reference evidence="4" key="2">
    <citation type="journal article" date="2017" name="Sci. Rep.">
        <title>Determination of the Genome and Primary Transcriptome of Syngas Fermenting Eubacterium limosum ATCC 8486.</title>
        <authorList>
            <person name="Song Y."/>
            <person name="Shin J."/>
            <person name="Jeong Y."/>
            <person name="Jin S."/>
            <person name="Lee J.K."/>
            <person name="Kim D.R."/>
            <person name="Kim S.C."/>
            <person name="Cho S."/>
            <person name="Cho B.K."/>
        </authorList>
    </citation>
    <scope>NUCLEOTIDE SEQUENCE [LARGE SCALE GENOMIC DNA]</scope>
    <source>
        <strain evidence="4">ATCC 8486</strain>
    </source>
</reference>
<evidence type="ECO:0000256" key="1">
    <source>
        <dbReference type="SAM" id="Phobius"/>
    </source>
</evidence>
<keyword evidence="5" id="KW-1185">Reference proteome</keyword>
<dbReference type="RefSeq" id="WP_038352525.1">
    <property type="nucleotide sequence ID" value="NZ_CP019962.1"/>
</dbReference>
<feature type="transmembrane region" description="Helical" evidence="1">
    <location>
        <begin position="7"/>
        <end position="27"/>
    </location>
</feature>
<keyword evidence="1" id="KW-1133">Transmembrane helix</keyword>
<accession>A0AAC9QT04</accession>
<dbReference type="Proteomes" id="UP000192391">
    <property type="component" value="Chromosome"/>
</dbReference>
<reference evidence="2" key="1">
    <citation type="journal article" date="2015" name="Genome Announc.">
        <title>Draft Genome Sequence of Chemolithoautotrophic Acetogenic Butanol-Producing Eubacterium limosum ATCC 8486.</title>
        <authorList>
            <person name="Song Y."/>
            <person name="Cho B.K."/>
        </authorList>
    </citation>
    <scope>NUCLEOTIDE SEQUENCE</scope>
    <source>
        <strain evidence="2">ATCC 8486</strain>
    </source>
</reference>
<evidence type="ECO:0000313" key="5">
    <source>
        <dbReference type="Proteomes" id="UP001215087"/>
    </source>
</evidence>
<dbReference type="Proteomes" id="UP001215087">
    <property type="component" value="Unassembled WGS sequence"/>
</dbReference>
<evidence type="ECO:0000313" key="3">
    <source>
        <dbReference type="EMBL" id="MDE1471960.1"/>
    </source>
</evidence>
<keyword evidence="1" id="KW-0812">Transmembrane</keyword>
<evidence type="ECO:0000313" key="2">
    <source>
        <dbReference type="EMBL" id="ARD65160.1"/>
    </source>
</evidence>
<protein>
    <submittedName>
        <fullName evidence="2">Uncharacterized protein</fullName>
    </submittedName>
</protein>
<name>A0AAC9QT04_EUBLI</name>
<evidence type="ECO:0000313" key="4">
    <source>
        <dbReference type="Proteomes" id="UP000192391"/>
    </source>
</evidence>
<reference evidence="2" key="3">
    <citation type="submission" date="2017-02" db="EMBL/GenBank/DDBJ databases">
        <title>Integrative analysis reveals regulation of autotrophic growth of syngas fermenting bacteria at the translational level.</title>
        <authorList>
            <person name="Song Y."/>
            <person name="Shin J."/>
            <person name="Jeong Y."/>
            <person name="Jin S."/>
            <person name="Kim D.R."/>
            <person name="Kim S.C."/>
            <person name="Cho S."/>
            <person name="Cho B.-K."/>
        </authorList>
    </citation>
    <scope>NUCLEOTIDE SEQUENCE</scope>
    <source>
        <strain evidence="2">ATCC 8486</strain>
    </source>
</reference>
<reference evidence="3 5" key="4">
    <citation type="submission" date="2023-02" db="EMBL/GenBank/DDBJ databases">
        <title>Comparative genome analysis of Eubacterium limosum species.</title>
        <authorList>
            <person name="Bak J.E."/>
        </authorList>
    </citation>
    <scope>NUCLEOTIDE SEQUENCE [LARGE SCALE GENOMIC DNA]</scope>
    <source>
        <strain evidence="3 5">KGMB01548</strain>
    </source>
</reference>
<dbReference type="KEGG" id="elim:B2M23_06220"/>
<proteinExistence type="predicted"/>
<organism evidence="2 4">
    <name type="scientific">Eubacterium limosum</name>
    <dbReference type="NCBI Taxonomy" id="1736"/>
    <lineage>
        <taxon>Bacteria</taxon>
        <taxon>Bacillati</taxon>
        <taxon>Bacillota</taxon>
        <taxon>Clostridia</taxon>
        <taxon>Eubacteriales</taxon>
        <taxon>Eubacteriaceae</taxon>
        <taxon>Eubacterium</taxon>
    </lineage>
</organism>
<gene>
    <name evidence="2" type="ORF">B2M23_06220</name>
    <name evidence="3" type="ORF">PTZ04_17010</name>
</gene>
<dbReference type="EMBL" id="CP019962">
    <property type="protein sequence ID" value="ARD65160.1"/>
    <property type="molecule type" value="Genomic_DNA"/>
</dbReference>
<dbReference type="EMBL" id="JAQSVD010000011">
    <property type="protein sequence ID" value="MDE1471960.1"/>
    <property type="molecule type" value="Genomic_DNA"/>
</dbReference>
<dbReference type="AlphaFoldDB" id="A0AAC9QT04"/>
<sequence>MDKFTKGLLAFLGIIIFIISSSFFTYVKEMGALQFEQEVEQKEEVVKGDTTSLETDDETEKENALLYNGVRAYEAYSSVSEKDLHVKIRDVGMALIFLVAILGSAALLFLLRKETDKEE</sequence>
<keyword evidence="1" id="KW-0472">Membrane</keyword>